<keyword evidence="1" id="KW-0472">Membrane</keyword>
<feature type="transmembrane region" description="Helical" evidence="1">
    <location>
        <begin position="20"/>
        <end position="47"/>
    </location>
</feature>
<keyword evidence="1" id="KW-0812">Transmembrane</keyword>
<keyword evidence="1" id="KW-1133">Transmembrane helix</keyword>
<evidence type="ECO:0008006" key="4">
    <source>
        <dbReference type="Google" id="ProtNLM"/>
    </source>
</evidence>
<evidence type="ECO:0000256" key="1">
    <source>
        <dbReference type="SAM" id="Phobius"/>
    </source>
</evidence>
<dbReference type="Proteomes" id="UP001566476">
    <property type="component" value="Unassembled WGS sequence"/>
</dbReference>
<accession>A0ABV4I7Y1</accession>
<reference evidence="2 3" key="1">
    <citation type="submission" date="2024-07" db="EMBL/GenBank/DDBJ databases">
        <authorList>
            <person name="Thanompreechachai J."/>
            <person name="Duangmal K."/>
        </authorList>
    </citation>
    <scope>NUCLEOTIDE SEQUENCE [LARGE SCALE GENOMIC DNA]</scope>
    <source>
        <strain evidence="2 3">TBRC 1896</strain>
    </source>
</reference>
<proteinExistence type="predicted"/>
<organism evidence="2 3">
    <name type="scientific">Kineococcus mangrovi</name>
    <dbReference type="NCBI Taxonomy" id="1660183"/>
    <lineage>
        <taxon>Bacteria</taxon>
        <taxon>Bacillati</taxon>
        <taxon>Actinomycetota</taxon>
        <taxon>Actinomycetes</taxon>
        <taxon>Kineosporiales</taxon>
        <taxon>Kineosporiaceae</taxon>
        <taxon>Kineococcus</taxon>
    </lineage>
</organism>
<dbReference type="EMBL" id="JBGGTQ010000016">
    <property type="protein sequence ID" value="MEZ0494646.1"/>
    <property type="molecule type" value="Genomic_DNA"/>
</dbReference>
<gene>
    <name evidence="2" type="ORF">AB2L28_20610</name>
</gene>
<comment type="caution">
    <text evidence="2">The sequence shown here is derived from an EMBL/GenBank/DDBJ whole genome shotgun (WGS) entry which is preliminary data.</text>
</comment>
<dbReference type="RefSeq" id="WP_370720878.1">
    <property type="nucleotide sequence ID" value="NZ_JBGGTQ010000016.1"/>
</dbReference>
<evidence type="ECO:0000313" key="2">
    <source>
        <dbReference type="EMBL" id="MEZ0494646.1"/>
    </source>
</evidence>
<sequence>THPARGVPMSSSSTGLLAGLLLALIAGTAGAGWFLLALLFGAVGYVVGAHLEGRIDLGNLLPGRSRG</sequence>
<evidence type="ECO:0000313" key="3">
    <source>
        <dbReference type="Proteomes" id="UP001566476"/>
    </source>
</evidence>
<keyword evidence="3" id="KW-1185">Reference proteome</keyword>
<protein>
    <recommendedName>
        <fullName evidence="4">DUF2273 domain-containing protein</fullName>
    </recommendedName>
</protein>
<name>A0ABV4I7Y1_9ACTN</name>
<feature type="non-terminal residue" evidence="2">
    <location>
        <position position="1"/>
    </location>
</feature>